<dbReference type="Pfam" id="PF13472">
    <property type="entry name" value="Lipase_GDSL_2"/>
    <property type="match status" value="1"/>
</dbReference>
<dbReference type="PANTHER" id="PTHR30383:SF19">
    <property type="entry name" value="FIBRONECTIN TYPE-III DOMAIN-CONTAINING PROTEIN"/>
    <property type="match status" value="1"/>
</dbReference>
<dbReference type="InterPro" id="IPR036514">
    <property type="entry name" value="SGNH_hydro_sf"/>
</dbReference>
<dbReference type="InterPro" id="IPR013830">
    <property type="entry name" value="SGNH_hydro"/>
</dbReference>
<comment type="caution">
    <text evidence="2">The sequence shown here is derived from an EMBL/GenBank/DDBJ whole genome shotgun (WGS) entry which is preliminary data.</text>
</comment>
<name>A0A395MZL4_9HYPO</name>
<evidence type="ECO:0000313" key="3">
    <source>
        <dbReference type="Proteomes" id="UP000265631"/>
    </source>
</evidence>
<sequence>MTRKKLSILCFGDSLTSGYYCYGMGSHPYAIKLEDRLSGTFPEVDFDIAVNGVPGDVASFEAWYIRFKEALSKKAYDWVIVLGGTNKIYSDIGYGIPTEKIFSSLTKTYDLARGKGSKVLALTVPECGSKYAKATATRNELNKSILNHKKTKFYAFDLKSKIPYHALSRQDCDRYWDDGLHLKEEGYDWMGNHTADAMIDILWHEGTFEQPSEVSVVEEEQLEFDEEDGNPRNIDEGYIVVRKKDLD</sequence>
<dbReference type="Gene3D" id="3.40.50.1110">
    <property type="entry name" value="SGNH hydrolase"/>
    <property type="match status" value="1"/>
</dbReference>
<dbReference type="EMBL" id="PXXK01000043">
    <property type="protein sequence ID" value="RFN53362.1"/>
    <property type="molecule type" value="Genomic_DNA"/>
</dbReference>
<dbReference type="AlphaFoldDB" id="A0A395MZL4"/>
<dbReference type="PANTHER" id="PTHR30383">
    <property type="entry name" value="THIOESTERASE 1/PROTEASE 1/LYSOPHOSPHOLIPASE L1"/>
    <property type="match status" value="1"/>
</dbReference>
<dbReference type="SUPFAM" id="SSF52266">
    <property type="entry name" value="SGNH hydrolase"/>
    <property type="match status" value="1"/>
</dbReference>
<dbReference type="Proteomes" id="UP000265631">
    <property type="component" value="Unassembled WGS sequence"/>
</dbReference>
<proteinExistence type="predicted"/>
<protein>
    <recommendedName>
        <fullName evidence="1">SGNH hydrolase-type esterase domain-containing protein</fullName>
    </recommendedName>
</protein>
<evidence type="ECO:0000259" key="1">
    <source>
        <dbReference type="Pfam" id="PF13472"/>
    </source>
</evidence>
<dbReference type="GO" id="GO:0004622">
    <property type="term" value="F:phosphatidylcholine lysophospholipase activity"/>
    <property type="evidence" value="ECO:0007669"/>
    <property type="project" value="TreeGrafter"/>
</dbReference>
<keyword evidence="3" id="KW-1185">Reference proteome</keyword>
<organism evidence="2 3">
    <name type="scientific">Fusarium flagelliforme</name>
    <dbReference type="NCBI Taxonomy" id="2675880"/>
    <lineage>
        <taxon>Eukaryota</taxon>
        <taxon>Fungi</taxon>
        <taxon>Dikarya</taxon>
        <taxon>Ascomycota</taxon>
        <taxon>Pezizomycotina</taxon>
        <taxon>Sordariomycetes</taxon>
        <taxon>Hypocreomycetidae</taxon>
        <taxon>Hypocreales</taxon>
        <taxon>Nectriaceae</taxon>
        <taxon>Fusarium</taxon>
        <taxon>Fusarium incarnatum-equiseti species complex</taxon>
    </lineage>
</organism>
<reference evidence="2 3" key="1">
    <citation type="journal article" date="2018" name="PLoS Pathog.">
        <title>Evolution of structural diversity of trichothecenes, a family of toxins produced by plant pathogenic and entomopathogenic fungi.</title>
        <authorList>
            <person name="Proctor R.H."/>
            <person name="McCormick S.P."/>
            <person name="Kim H.S."/>
            <person name="Cardoza R.E."/>
            <person name="Stanley A.M."/>
            <person name="Lindo L."/>
            <person name="Kelly A."/>
            <person name="Brown D.W."/>
            <person name="Lee T."/>
            <person name="Vaughan M.M."/>
            <person name="Alexander N.J."/>
            <person name="Busman M."/>
            <person name="Gutierrez S."/>
        </authorList>
    </citation>
    <scope>NUCLEOTIDE SEQUENCE [LARGE SCALE GENOMIC DNA]</scope>
    <source>
        <strain evidence="2 3">NRRL 13405</strain>
    </source>
</reference>
<gene>
    <name evidence="2" type="ORF">FIE12Z_2357</name>
</gene>
<evidence type="ECO:0000313" key="2">
    <source>
        <dbReference type="EMBL" id="RFN53362.1"/>
    </source>
</evidence>
<feature type="domain" description="SGNH hydrolase-type esterase" evidence="1">
    <location>
        <begin position="10"/>
        <end position="188"/>
    </location>
</feature>
<dbReference type="InterPro" id="IPR051532">
    <property type="entry name" value="Ester_Hydrolysis_Enzymes"/>
</dbReference>
<dbReference type="CDD" id="cd00229">
    <property type="entry name" value="SGNH_hydrolase"/>
    <property type="match status" value="1"/>
</dbReference>
<accession>A0A395MZL4</accession>